<dbReference type="CDD" id="cd03216">
    <property type="entry name" value="ABC_Carb_Monos_I"/>
    <property type="match status" value="1"/>
</dbReference>
<evidence type="ECO:0000256" key="1">
    <source>
        <dbReference type="ARBA" id="ARBA00022448"/>
    </source>
</evidence>
<proteinExistence type="predicted"/>
<keyword evidence="4" id="KW-0677">Repeat</keyword>
<dbReference type="Gene3D" id="3.40.50.300">
    <property type="entry name" value="P-loop containing nucleotide triphosphate hydrolases"/>
    <property type="match status" value="2"/>
</dbReference>
<name>A0A6S6R8A5_9FIRM</name>
<dbReference type="AlphaFoldDB" id="A0A6S6R8A5"/>
<dbReference type="PANTHER" id="PTHR43790:SF3">
    <property type="entry name" value="D-ALLOSE IMPORT ATP-BINDING PROTEIN ALSA-RELATED"/>
    <property type="match status" value="1"/>
</dbReference>
<dbReference type="Pfam" id="PF00005">
    <property type="entry name" value="ABC_tran"/>
    <property type="match status" value="2"/>
</dbReference>
<dbReference type="Proteomes" id="UP000515561">
    <property type="component" value="Chromosome"/>
</dbReference>
<dbReference type="GO" id="GO:0016887">
    <property type="term" value="F:ATP hydrolysis activity"/>
    <property type="evidence" value="ECO:0007669"/>
    <property type="project" value="InterPro"/>
</dbReference>
<evidence type="ECO:0000256" key="7">
    <source>
        <dbReference type="ARBA" id="ARBA00022967"/>
    </source>
</evidence>
<dbReference type="PROSITE" id="PS00211">
    <property type="entry name" value="ABC_TRANSPORTER_1"/>
    <property type="match status" value="1"/>
</dbReference>
<gene>
    <name evidence="9" type="primary">rbsA_2</name>
    <name evidence="9" type="ORF">acsn021_38660</name>
</gene>
<dbReference type="InterPro" id="IPR027417">
    <property type="entry name" value="P-loop_NTPase"/>
</dbReference>
<keyword evidence="7" id="KW-1278">Translocase</keyword>
<sequence>MSAKGEVLFEVKDMCKNFGVTVALKSVDITIKRGEIRGLIGENGSGKSTVSSIIAGIQPATSGEMYYKGKPWKPENALEAVSNGIGMIVQEAGTIDNVTVAENIFLGNYQPFKRGMFISRSKMNAEAKKALDKIGASHINPAYPTHLYDMQERKLIEIARTMYNNPDLFVVDETTTALSQKGRNLLYTLMHKAAAENKAVVFISHDLDELIEHCDTLTILRDGVIIDNIEKADYEENDIKHKMVGREIKGNYYRVDTDGFGEEVVLKADCITTMKDLLCFDLELHKGEILGIGGLSDCGMHELGRALYGLEEVVDGKVVITQSDVVVKSPQIAFKNGMGYVSKNRDTESLELNASIGANIQSTGYKKNRLFGSIMSSKKEKEYAMLQVDALAIKCVNILQPVKAMSGGNKQKVVFGKWIADDADILILDCPTRGVDIGVKASMYRLIYEMKKKGKSIVMISEEMPELIGMADRILILKDGTLNGEFYRKESYNEHQLIESMI</sequence>
<dbReference type="InterPro" id="IPR050107">
    <property type="entry name" value="ABC_carbohydrate_import_ATPase"/>
</dbReference>
<dbReference type="SMART" id="SM00382">
    <property type="entry name" value="AAA"/>
    <property type="match status" value="2"/>
</dbReference>
<evidence type="ECO:0000256" key="3">
    <source>
        <dbReference type="ARBA" id="ARBA00022597"/>
    </source>
</evidence>
<dbReference type="SUPFAM" id="SSF52540">
    <property type="entry name" value="P-loop containing nucleoside triphosphate hydrolases"/>
    <property type="match status" value="2"/>
</dbReference>
<dbReference type="RefSeq" id="WP_184093169.1">
    <property type="nucleotide sequence ID" value="NZ_AP023367.1"/>
</dbReference>
<keyword evidence="6 9" id="KW-0067">ATP-binding</keyword>
<dbReference type="GO" id="GO:0005524">
    <property type="term" value="F:ATP binding"/>
    <property type="evidence" value="ECO:0007669"/>
    <property type="project" value="UniProtKB-KW"/>
</dbReference>
<accession>A0A6S6R8A5</accession>
<evidence type="ECO:0000256" key="2">
    <source>
        <dbReference type="ARBA" id="ARBA00022475"/>
    </source>
</evidence>
<dbReference type="PROSITE" id="PS50893">
    <property type="entry name" value="ABC_TRANSPORTER_2"/>
    <property type="match status" value="2"/>
</dbReference>
<keyword evidence="1" id="KW-0813">Transport</keyword>
<keyword evidence="8" id="KW-0472">Membrane</keyword>
<dbReference type="InterPro" id="IPR003593">
    <property type="entry name" value="AAA+_ATPase"/>
</dbReference>
<dbReference type="EMBL" id="AP023367">
    <property type="protein sequence ID" value="BCJ96297.1"/>
    <property type="molecule type" value="Genomic_DNA"/>
</dbReference>
<evidence type="ECO:0000256" key="4">
    <source>
        <dbReference type="ARBA" id="ARBA00022737"/>
    </source>
</evidence>
<organism evidence="9 10">
    <name type="scientific">Anaerocolumna cellulosilytica</name>
    <dbReference type="NCBI Taxonomy" id="433286"/>
    <lineage>
        <taxon>Bacteria</taxon>
        <taxon>Bacillati</taxon>
        <taxon>Bacillota</taxon>
        <taxon>Clostridia</taxon>
        <taxon>Lachnospirales</taxon>
        <taxon>Lachnospiraceae</taxon>
        <taxon>Anaerocolumna</taxon>
    </lineage>
</organism>
<reference evidence="9 10" key="1">
    <citation type="journal article" date="2016" name="Int. J. Syst. Evol. Microbiol.">
        <title>Descriptions of Anaerotaenia torta gen. nov., sp. nov. and Anaerocolumna cellulosilytica gen. nov., sp. nov. isolated from a methanogenic reactor of cattle waste.</title>
        <authorList>
            <person name="Uek A."/>
            <person name="Ohtaki Y."/>
            <person name="Kaku N."/>
            <person name="Ueki K."/>
        </authorList>
    </citation>
    <scope>NUCLEOTIDE SEQUENCE [LARGE SCALE GENOMIC DNA]</scope>
    <source>
        <strain evidence="9 10">SN021</strain>
    </source>
</reference>
<dbReference type="InterPro" id="IPR003439">
    <property type="entry name" value="ABC_transporter-like_ATP-bd"/>
</dbReference>
<evidence type="ECO:0000256" key="6">
    <source>
        <dbReference type="ARBA" id="ARBA00022840"/>
    </source>
</evidence>
<evidence type="ECO:0000256" key="5">
    <source>
        <dbReference type="ARBA" id="ARBA00022741"/>
    </source>
</evidence>
<keyword evidence="5" id="KW-0547">Nucleotide-binding</keyword>
<keyword evidence="3" id="KW-0762">Sugar transport</keyword>
<evidence type="ECO:0000256" key="8">
    <source>
        <dbReference type="ARBA" id="ARBA00023136"/>
    </source>
</evidence>
<dbReference type="CDD" id="cd03215">
    <property type="entry name" value="ABC_Carb_Monos_II"/>
    <property type="match status" value="1"/>
</dbReference>
<evidence type="ECO:0000313" key="9">
    <source>
        <dbReference type="EMBL" id="BCJ96297.1"/>
    </source>
</evidence>
<dbReference type="InterPro" id="IPR017871">
    <property type="entry name" value="ABC_transporter-like_CS"/>
</dbReference>
<evidence type="ECO:0000313" key="10">
    <source>
        <dbReference type="Proteomes" id="UP000515561"/>
    </source>
</evidence>
<dbReference type="PANTHER" id="PTHR43790">
    <property type="entry name" value="CARBOHYDRATE TRANSPORT ATP-BINDING PROTEIN MG119-RELATED"/>
    <property type="match status" value="1"/>
</dbReference>
<keyword evidence="10" id="KW-1185">Reference proteome</keyword>
<dbReference type="KEGG" id="acel:acsn021_38660"/>
<keyword evidence="2" id="KW-1003">Cell membrane</keyword>
<protein>
    <submittedName>
        <fullName evidence="9">Ribose import ATP-binding protein RbsA</fullName>
    </submittedName>
</protein>